<name>A0A165XBZ6_9BACI</name>
<dbReference type="InterPro" id="IPR050903">
    <property type="entry name" value="Bact_Chemotaxis_MeTrfase"/>
</dbReference>
<evidence type="ECO:0000313" key="7">
    <source>
        <dbReference type="EMBL" id="KZN95850.1"/>
    </source>
</evidence>
<dbReference type="Pfam" id="PF03705">
    <property type="entry name" value="CheR_N"/>
    <property type="match status" value="1"/>
</dbReference>
<comment type="caution">
    <text evidence="7">The sequence shown here is derived from an EMBL/GenBank/DDBJ whole genome shotgun (WGS) entry which is preliminary data.</text>
</comment>
<evidence type="ECO:0000259" key="6">
    <source>
        <dbReference type="PROSITE" id="PS50123"/>
    </source>
</evidence>
<keyword evidence="3" id="KW-0489">Methyltransferase</keyword>
<dbReference type="STRING" id="33936.AZI98_12320"/>
<reference evidence="7 8" key="1">
    <citation type="submission" date="2016-04" db="EMBL/GenBank/DDBJ databases">
        <title>Draft genome sequence of Aeribacillus pallidus 8m3 from petroleum reservoir.</title>
        <authorList>
            <person name="Poltaraus A.B."/>
            <person name="Nazina T.N."/>
            <person name="Tourova T.P."/>
            <person name="Malakho S.M."/>
            <person name="Korshunova A.V."/>
            <person name="Sokolova D.S."/>
        </authorList>
    </citation>
    <scope>NUCLEOTIDE SEQUENCE [LARGE SCALE GENOMIC DNA]</scope>
    <source>
        <strain evidence="7 8">8m3</strain>
    </source>
</reference>
<evidence type="ECO:0000256" key="2">
    <source>
        <dbReference type="ARBA" id="ARBA00012534"/>
    </source>
</evidence>
<dbReference type="Pfam" id="PF01739">
    <property type="entry name" value="CheR"/>
    <property type="match status" value="1"/>
</dbReference>
<dbReference type="GO" id="GO:0008983">
    <property type="term" value="F:protein-glutamate O-methyltransferase activity"/>
    <property type="evidence" value="ECO:0007669"/>
    <property type="project" value="UniProtKB-EC"/>
</dbReference>
<dbReference type="CDD" id="cd02440">
    <property type="entry name" value="AdoMet_MTases"/>
    <property type="match status" value="1"/>
</dbReference>
<proteinExistence type="predicted"/>
<dbReference type="InterPro" id="IPR036804">
    <property type="entry name" value="CheR_N_sf"/>
</dbReference>
<dbReference type="PANTHER" id="PTHR24422">
    <property type="entry name" value="CHEMOTAXIS PROTEIN METHYLTRANSFERASE"/>
    <property type="match status" value="1"/>
</dbReference>
<dbReference type="EMBL" id="LWBR01000035">
    <property type="protein sequence ID" value="KZN95850.1"/>
    <property type="molecule type" value="Genomic_DNA"/>
</dbReference>
<dbReference type="InterPro" id="IPR000780">
    <property type="entry name" value="CheR_MeTrfase"/>
</dbReference>
<dbReference type="PANTHER" id="PTHR24422:SF19">
    <property type="entry name" value="CHEMOTAXIS PROTEIN METHYLTRANSFERASE"/>
    <property type="match status" value="1"/>
</dbReference>
<evidence type="ECO:0000256" key="4">
    <source>
        <dbReference type="ARBA" id="ARBA00022679"/>
    </source>
</evidence>
<keyword evidence="8" id="KW-1185">Reference proteome</keyword>
<accession>A0A165XBZ6</accession>
<dbReference type="InterPro" id="IPR022641">
    <property type="entry name" value="CheR_N"/>
</dbReference>
<dbReference type="Gene3D" id="1.10.155.10">
    <property type="entry name" value="Chemotaxis receptor methyltransferase CheR, N-terminal domain"/>
    <property type="match status" value="1"/>
</dbReference>
<dbReference type="SUPFAM" id="SSF47757">
    <property type="entry name" value="Chemotaxis receptor methyltransferase CheR, N-terminal domain"/>
    <property type="match status" value="1"/>
</dbReference>
<sequence>MTDKDYVAFIEKIKRKSGIDLSLYKETQMKRRLKSLYEKKGFQSFHEFFLAMEKDKCLYNLFLDRMTINVSEFFRNYQRWNILEKKLLPRLLNGKKHIKVWSAACSTGEEPYTIAMILAQNSLLKDSYILATDIDEQAIKTAQIGIYPERSLKEVPLEYKTNYFQQEGSFYHVKEDIKRSVTFRKHNLLSDRFETDFDLIVCRNVLIYFTESAKKELYEKFSNSLRRNGILFVGSTEQIFTPEKYGLKTIETFFYTRL</sequence>
<evidence type="ECO:0000256" key="1">
    <source>
        <dbReference type="ARBA" id="ARBA00001541"/>
    </source>
</evidence>
<keyword evidence="4" id="KW-0808">Transferase</keyword>
<evidence type="ECO:0000313" key="8">
    <source>
        <dbReference type="Proteomes" id="UP000076476"/>
    </source>
</evidence>
<feature type="domain" description="CheR-type methyltransferase" evidence="6">
    <location>
        <begin position="1"/>
        <end position="258"/>
    </location>
</feature>
<dbReference type="InterPro" id="IPR022642">
    <property type="entry name" value="CheR_C"/>
</dbReference>
<dbReference type="Gene3D" id="3.40.50.150">
    <property type="entry name" value="Vaccinia Virus protein VP39"/>
    <property type="match status" value="1"/>
</dbReference>
<evidence type="ECO:0000256" key="3">
    <source>
        <dbReference type="ARBA" id="ARBA00022603"/>
    </source>
</evidence>
<gene>
    <name evidence="7" type="ORF">AZI98_12320</name>
</gene>
<dbReference type="SUPFAM" id="SSF53335">
    <property type="entry name" value="S-adenosyl-L-methionine-dependent methyltransferases"/>
    <property type="match status" value="1"/>
</dbReference>
<dbReference type="GO" id="GO:0032259">
    <property type="term" value="P:methylation"/>
    <property type="evidence" value="ECO:0007669"/>
    <property type="project" value="UniProtKB-KW"/>
</dbReference>
<dbReference type="PROSITE" id="PS50123">
    <property type="entry name" value="CHER"/>
    <property type="match status" value="1"/>
</dbReference>
<dbReference type="Proteomes" id="UP000076476">
    <property type="component" value="Unassembled WGS sequence"/>
</dbReference>
<protein>
    <recommendedName>
        <fullName evidence="2">protein-glutamate O-methyltransferase</fullName>
        <ecNumber evidence="2">2.1.1.80</ecNumber>
    </recommendedName>
</protein>
<dbReference type="EC" id="2.1.1.80" evidence="2"/>
<dbReference type="RefSeq" id="WP_063388584.1">
    <property type="nucleotide sequence ID" value="NZ_LWBR01000035.1"/>
</dbReference>
<keyword evidence="5" id="KW-0949">S-adenosyl-L-methionine</keyword>
<dbReference type="AlphaFoldDB" id="A0A165XBZ6"/>
<evidence type="ECO:0000256" key="5">
    <source>
        <dbReference type="ARBA" id="ARBA00022691"/>
    </source>
</evidence>
<dbReference type="SMART" id="SM00138">
    <property type="entry name" value="MeTrc"/>
    <property type="match status" value="1"/>
</dbReference>
<comment type="catalytic activity">
    <reaction evidence="1">
        <text>L-glutamyl-[protein] + S-adenosyl-L-methionine = [protein]-L-glutamate 5-O-methyl ester + S-adenosyl-L-homocysteine</text>
        <dbReference type="Rhea" id="RHEA:24452"/>
        <dbReference type="Rhea" id="RHEA-COMP:10208"/>
        <dbReference type="Rhea" id="RHEA-COMP:10311"/>
        <dbReference type="ChEBI" id="CHEBI:29973"/>
        <dbReference type="ChEBI" id="CHEBI:57856"/>
        <dbReference type="ChEBI" id="CHEBI:59789"/>
        <dbReference type="ChEBI" id="CHEBI:82795"/>
        <dbReference type="EC" id="2.1.1.80"/>
    </reaction>
</comment>
<organism evidence="7 8">
    <name type="scientific">Aeribacillus pallidus</name>
    <dbReference type="NCBI Taxonomy" id="33936"/>
    <lineage>
        <taxon>Bacteria</taxon>
        <taxon>Bacillati</taxon>
        <taxon>Bacillota</taxon>
        <taxon>Bacilli</taxon>
        <taxon>Bacillales</taxon>
        <taxon>Bacillaceae</taxon>
        <taxon>Aeribacillus</taxon>
    </lineage>
</organism>
<dbReference type="InterPro" id="IPR029063">
    <property type="entry name" value="SAM-dependent_MTases_sf"/>
</dbReference>
<dbReference type="PRINTS" id="PR00996">
    <property type="entry name" value="CHERMTFRASE"/>
</dbReference>